<dbReference type="AlphaFoldDB" id="A0A0N0GPZ8"/>
<gene>
    <name evidence="2" type="ORF">WG78_06430</name>
</gene>
<evidence type="ECO:0000313" key="2">
    <source>
        <dbReference type="EMBL" id="KPC54264.1"/>
    </source>
</evidence>
<protein>
    <recommendedName>
        <fullName evidence="4">DUF2147 domain-containing protein</fullName>
    </recommendedName>
</protein>
<comment type="caution">
    <text evidence="2">The sequence shown here is derived from an EMBL/GenBank/DDBJ whole genome shotgun (WGS) entry which is preliminary data.</text>
</comment>
<proteinExistence type="predicted"/>
<keyword evidence="1" id="KW-0732">Signal</keyword>
<sequence length="141" mass="14906">MTSRLTRACAGLLLLLLHTAYAATALPEELTGIWTTRDSVLRGEALASGRALVLDSDGVGAALGADGKRVDGVRLEVTAYDPQSHTLQLNILEGGNVIANGIAVYNPGMNTLSFRKDTFWRRTRAVSATARSGLGLEARAP</sequence>
<name>A0A0N0GPZ8_9NEIS</name>
<evidence type="ECO:0000256" key="1">
    <source>
        <dbReference type="SAM" id="SignalP"/>
    </source>
</evidence>
<dbReference type="STRING" id="857265.WG78_06430"/>
<dbReference type="Proteomes" id="UP000037939">
    <property type="component" value="Unassembled WGS sequence"/>
</dbReference>
<accession>A0A0N0GPZ8</accession>
<organism evidence="2 3">
    <name type="scientific">Amantichitinum ursilacus</name>
    <dbReference type="NCBI Taxonomy" id="857265"/>
    <lineage>
        <taxon>Bacteria</taxon>
        <taxon>Pseudomonadati</taxon>
        <taxon>Pseudomonadota</taxon>
        <taxon>Betaproteobacteria</taxon>
        <taxon>Neisseriales</taxon>
        <taxon>Chitinibacteraceae</taxon>
        <taxon>Amantichitinum</taxon>
    </lineage>
</organism>
<evidence type="ECO:0008006" key="4">
    <source>
        <dbReference type="Google" id="ProtNLM"/>
    </source>
</evidence>
<feature type="chain" id="PRO_5005849744" description="DUF2147 domain-containing protein" evidence="1">
    <location>
        <begin position="23"/>
        <end position="141"/>
    </location>
</feature>
<evidence type="ECO:0000313" key="3">
    <source>
        <dbReference type="Proteomes" id="UP000037939"/>
    </source>
</evidence>
<reference evidence="2 3" key="1">
    <citation type="submission" date="2015-07" db="EMBL/GenBank/DDBJ databases">
        <title>Draft genome sequence of the Amantichitinum ursilacus IGB-41, a new chitin-degrading bacterium.</title>
        <authorList>
            <person name="Kirstahler P."/>
            <person name="Guenther M."/>
            <person name="Grumaz C."/>
            <person name="Rupp S."/>
            <person name="Zibek S."/>
            <person name="Sohn K."/>
        </authorList>
    </citation>
    <scope>NUCLEOTIDE SEQUENCE [LARGE SCALE GENOMIC DNA]</scope>
    <source>
        <strain evidence="2 3">IGB-41</strain>
    </source>
</reference>
<feature type="signal peptide" evidence="1">
    <location>
        <begin position="1"/>
        <end position="22"/>
    </location>
</feature>
<keyword evidence="3" id="KW-1185">Reference proteome</keyword>
<dbReference type="EMBL" id="LAQT01000003">
    <property type="protein sequence ID" value="KPC54264.1"/>
    <property type="molecule type" value="Genomic_DNA"/>
</dbReference>
<dbReference type="RefSeq" id="WP_053936952.1">
    <property type="nucleotide sequence ID" value="NZ_LAQT01000003.1"/>
</dbReference>